<keyword evidence="5" id="KW-0010">Activator</keyword>
<dbReference type="EMBL" id="KV722333">
    <property type="protein sequence ID" value="OCH95858.1"/>
    <property type="molecule type" value="Genomic_DNA"/>
</dbReference>
<feature type="region of interest" description="Disordered" evidence="8">
    <location>
        <begin position="1"/>
        <end position="50"/>
    </location>
</feature>
<dbReference type="PANTHER" id="PTHR15970:SF2">
    <property type="entry name" value="ELL-ASSOCIATED FACTOR EAF"/>
    <property type="match status" value="1"/>
</dbReference>
<feature type="compositionally biased region" description="Acidic residues" evidence="8">
    <location>
        <begin position="437"/>
        <end position="446"/>
    </location>
</feature>
<proteinExistence type="inferred from homology"/>
<keyword evidence="6" id="KW-0804">Transcription</keyword>
<dbReference type="OrthoDB" id="125903at2759"/>
<dbReference type="InterPro" id="IPR019194">
    <property type="entry name" value="Tscrpt_elong_fac_Eaf_N"/>
</dbReference>
<evidence type="ECO:0000313" key="11">
    <source>
        <dbReference type="Proteomes" id="UP000250043"/>
    </source>
</evidence>
<feature type="compositionally biased region" description="Pro residues" evidence="8">
    <location>
        <begin position="262"/>
        <end position="317"/>
    </location>
</feature>
<feature type="region of interest" description="Disordered" evidence="8">
    <location>
        <begin position="431"/>
        <end position="557"/>
    </location>
</feature>
<name>A0A8E2J6Q2_9APHY</name>
<feature type="region of interest" description="Disordered" evidence="8">
    <location>
        <begin position="209"/>
        <end position="415"/>
    </location>
</feature>
<dbReference type="AlphaFoldDB" id="A0A8E2J6Q2"/>
<organism evidence="10 11">
    <name type="scientific">Obba rivulosa</name>
    <dbReference type="NCBI Taxonomy" id="1052685"/>
    <lineage>
        <taxon>Eukaryota</taxon>
        <taxon>Fungi</taxon>
        <taxon>Dikarya</taxon>
        <taxon>Basidiomycota</taxon>
        <taxon>Agaricomycotina</taxon>
        <taxon>Agaricomycetes</taxon>
        <taxon>Polyporales</taxon>
        <taxon>Gelatoporiaceae</taxon>
        <taxon>Obba</taxon>
    </lineage>
</organism>
<feature type="compositionally biased region" description="Pro residues" evidence="8">
    <location>
        <begin position="396"/>
        <end position="409"/>
    </location>
</feature>
<dbReference type="GO" id="GO:0032783">
    <property type="term" value="C:super elongation complex"/>
    <property type="evidence" value="ECO:0007669"/>
    <property type="project" value="InterPro"/>
</dbReference>
<feature type="domain" description="Transcription elongation factor Eaf N-terminal" evidence="9">
    <location>
        <begin position="25"/>
        <end position="139"/>
    </location>
</feature>
<feature type="compositionally biased region" description="Polar residues" evidence="8">
    <location>
        <begin position="165"/>
        <end position="174"/>
    </location>
</feature>
<dbReference type="PANTHER" id="PTHR15970">
    <property type="entry name" value="ELL-ASSOCIATED FACTOR EAF"/>
    <property type="match status" value="1"/>
</dbReference>
<dbReference type="PRINTS" id="PR01217">
    <property type="entry name" value="PRICHEXTENSN"/>
</dbReference>
<dbReference type="GO" id="GO:0003711">
    <property type="term" value="F:transcription elongation factor activity"/>
    <property type="evidence" value="ECO:0007669"/>
    <property type="project" value="TreeGrafter"/>
</dbReference>
<evidence type="ECO:0000313" key="10">
    <source>
        <dbReference type="EMBL" id="OCH95858.1"/>
    </source>
</evidence>
<evidence type="ECO:0000256" key="1">
    <source>
        <dbReference type="ARBA" id="ARBA00004123"/>
    </source>
</evidence>
<sequence length="557" mass="59312">MASNASSSRAALPQPGKFNVSIGPSLGRALKARKGAESAPPKGPGKHPRDLHAIKYNFLPESIDLTRAATIEVKPIKEATHITVERPCVSKGDTETAQLFVGTEKPAMDYECILMYDPSTQQWILEKLDSTMVLAHDRKVTRPRKPATPPTQSSTSTPTPAAATNGRSSASQGGSVPKRKRSEIDAILEHELGLDDADGEMDDDYIVSAPASSKATPARRSPIADRSASAVKKTKPPPAKKIKQEPVKQESESEGEIVESKPLPPPRPAPPPQVKAKPPSPPVRAPPPRPPAVRKPDPPPQPLVPKPQPQLAFPPRPVSSISAPPAKPKDAPPGPSATPTAPINLKKRSHPADIEEETLEFGHPVQASPPKRARASSPPDKAKAKESFSLALPGGGQPPPALPPPPPVKNDPLALSFPGSSNIAVALPSSTAAPAVDDSDEEEWDEVQPTATAPVPAPISISLPGPSRTIVMEEIDPASTRMAADERDADAEEEEEEEIDMTAFEAEMNEQLGDGEGDAEGMDVEDFLARELEEPQQEPLDWGDDDEYSSSEESDED</sequence>
<dbReference type="InterPro" id="IPR027093">
    <property type="entry name" value="EAF_fam"/>
</dbReference>
<protein>
    <recommendedName>
        <fullName evidence="9">Transcription elongation factor Eaf N-terminal domain-containing protein</fullName>
    </recommendedName>
</protein>
<evidence type="ECO:0000256" key="4">
    <source>
        <dbReference type="ARBA" id="ARBA00023015"/>
    </source>
</evidence>
<dbReference type="Pfam" id="PF09816">
    <property type="entry name" value="EAF"/>
    <property type="match status" value="1"/>
</dbReference>
<feature type="compositionally biased region" description="Acidic residues" evidence="8">
    <location>
        <begin position="513"/>
        <end position="526"/>
    </location>
</feature>
<feature type="compositionally biased region" description="Acidic residues" evidence="8">
    <location>
        <begin position="487"/>
        <end position="500"/>
    </location>
</feature>
<reference evidence="10 11" key="1">
    <citation type="submission" date="2016-07" db="EMBL/GenBank/DDBJ databases">
        <title>Draft genome of the white-rot fungus Obba rivulosa 3A-2.</title>
        <authorList>
            <consortium name="DOE Joint Genome Institute"/>
            <person name="Miettinen O."/>
            <person name="Riley R."/>
            <person name="Acob R."/>
            <person name="Barry K."/>
            <person name="Cullen D."/>
            <person name="De Vries R."/>
            <person name="Hainaut M."/>
            <person name="Hatakka A."/>
            <person name="Henrissat B."/>
            <person name="Hilden K."/>
            <person name="Kuo R."/>
            <person name="Labutti K."/>
            <person name="Lipzen A."/>
            <person name="Makela M.R."/>
            <person name="Sandor L."/>
            <person name="Spatafora J.W."/>
            <person name="Grigoriev I.V."/>
            <person name="Hibbett D.S."/>
        </authorList>
    </citation>
    <scope>NUCLEOTIDE SEQUENCE [LARGE SCALE GENOMIC DNA]</scope>
    <source>
        <strain evidence="10 11">3A-2</strain>
    </source>
</reference>
<dbReference type="GO" id="GO:0006368">
    <property type="term" value="P:transcription elongation by RNA polymerase II"/>
    <property type="evidence" value="ECO:0007669"/>
    <property type="project" value="InterPro"/>
</dbReference>
<keyword evidence="4" id="KW-0805">Transcription regulation</keyword>
<evidence type="ECO:0000256" key="5">
    <source>
        <dbReference type="ARBA" id="ARBA00023159"/>
    </source>
</evidence>
<evidence type="ECO:0000256" key="2">
    <source>
        <dbReference type="ARBA" id="ARBA00007798"/>
    </source>
</evidence>
<comment type="similarity">
    <text evidence="2">Belongs to the EAF family.</text>
</comment>
<feature type="region of interest" description="Disordered" evidence="8">
    <location>
        <begin position="137"/>
        <end position="180"/>
    </location>
</feature>
<feature type="compositionally biased region" description="Basic residues" evidence="8">
    <location>
        <begin position="232"/>
        <end position="241"/>
    </location>
</feature>
<evidence type="ECO:0000256" key="6">
    <source>
        <dbReference type="ARBA" id="ARBA00023163"/>
    </source>
</evidence>
<keyword evidence="7" id="KW-0539">Nucleus</keyword>
<keyword evidence="3" id="KW-0597">Phosphoprotein</keyword>
<evidence type="ECO:0000256" key="3">
    <source>
        <dbReference type="ARBA" id="ARBA00022553"/>
    </source>
</evidence>
<keyword evidence="11" id="KW-1185">Reference proteome</keyword>
<accession>A0A8E2J6Q2</accession>
<feature type="compositionally biased region" description="Low complexity" evidence="8">
    <location>
        <begin position="150"/>
        <end position="164"/>
    </location>
</feature>
<evidence type="ECO:0000256" key="7">
    <source>
        <dbReference type="ARBA" id="ARBA00023242"/>
    </source>
</evidence>
<dbReference type="Proteomes" id="UP000250043">
    <property type="component" value="Unassembled WGS sequence"/>
</dbReference>
<comment type="subcellular location">
    <subcellularLocation>
        <location evidence="1">Nucleus</location>
    </subcellularLocation>
</comment>
<gene>
    <name evidence="10" type="ORF">OBBRIDRAFT_883482</name>
</gene>
<feature type="compositionally biased region" description="Basic and acidic residues" evidence="8">
    <location>
        <begin position="242"/>
        <end position="251"/>
    </location>
</feature>
<evidence type="ECO:0000259" key="9">
    <source>
        <dbReference type="Pfam" id="PF09816"/>
    </source>
</evidence>
<evidence type="ECO:0000256" key="8">
    <source>
        <dbReference type="SAM" id="MobiDB-lite"/>
    </source>
</evidence>
<feature type="compositionally biased region" description="Acidic residues" evidence="8">
    <location>
        <begin position="541"/>
        <end position="557"/>
    </location>
</feature>